<feature type="domain" description="D-isomer specific 2-hydroxyacid dehydrogenase NAD-binding" evidence="6">
    <location>
        <begin position="120"/>
        <end position="296"/>
    </location>
</feature>
<evidence type="ECO:0000313" key="8">
    <source>
        <dbReference type="Proteomes" id="UP000321234"/>
    </source>
</evidence>
<dbReference type="InterPro" id="IPR006139">
    <property type="entry name" value="D-isomer_2_OHA_DH_cat_dom"/>
</dbReference>
<evidence type="ECO:0000259" key="5">
    <source>
        <dbReference type="Pfam" id="PF00389"/>
    </source>
</evidence>
<evidence type="ECO:0000256" key="1">
    <source>
        <dbReference type="ARBA" id="ARBA00005854"/>
    </source>
</evidence>
<keyword evidence="2 4" id="KW-0560">Oxidoreductase</keyword>
<evidence type="ECO:0000256" key="3">
    <source>
        <dbReference type="ARBA" id="ARBA00023027"/>
    </source>
</evidence>
<protein>
    <submittedName>
        <fullName evidence="7">C-terminal binding protein</fullName>
    </submittedName>
</protein>
<dbReference type="GO" id="GO:0051287">
    <property type="term" value="F:NAD binding"/>
    <property type="evidence" value="ECO:0007669"/>
    <property type="project" value="InterPro"/>
</dbReference>
<dbReference type="AlphaFoldDB" id="A0A5C8ZCP0"/>
<dbReference type="OrthoDB" id="117809at2"/>
<evidence type="ECO:0000313" key="7">
    <source>
        <dbReference type="EMBL" id="TXR55567.1"/>
    </source>
</evidence>
<keyword evidence="3" id="KW-0520">NAD</keyword>
<evidence type="ECO:0000259" key="6">
    <source>
        <dbReference type="Pfam" id="PF02826"/>
    </source>
</evidence>
<accession>A0A5C8ZCP0</accession>
<dbReference type="PANTHER" id="PTHR43761">
    <property type="entry name" value="D-ISOMER SPECIFIC 2-HYDROXYACID DEHYDROGENASE FAMILY PROTEIN (AFU_ORTHOLOGUE AFUA_1G13630)"/>
    <property type="match status" value="1"/>
</dbReference>
<dbReference type="Pfam" id="PF02826">
    <property type="entry name" value="2-Hacid_dh_C"/>
    <property type="match status" value="1"/>
</dbReference>
<dbReference type="GO" id="GO:0003714">
    <property type="term" value="F:transcription corepressor activity"/>
    <property type="evidence" value="ECO:0007669"/>
    <property type="project" value="InterPro"/>
</dbReference>
<keyword evidence="8" id="KW-1185">Reference proteome</keyword>
<dbReference type="GO" id="GO:0016616">
    <property type="term" value="F:oxidoreductase activity, acting on the CH-OH group of donors, NAD or NADP as acceptor"/>
    <property type="evidence" value="ECO:0007669"/>
    <property type="project" value="InterPro"/>
</dbReference>
<dbReference type="InterPro" id="IPR043322">
    <property type="entry name" value="CtBP"/>
</dbReference>
<dbReference type="Gene3D" id="3.40.50.720">
    <property type="entry name" value="NAD(P)-binding Rossmann-like Domain"/>
    <property type="match status" value="2"/>
</dbReference>
<comment type="similarity">
    <text evidence="1 4">Belongs to the D-isomer specific 2-hydroxyacid dehydrogenase family.</text>
</comment>
<dbReference type="Pfam" id="PF00389">
    <property type="entry name" value="2-Hacid_dh"/>
    <property type="match status" value="1"/>
</dbReference>
<name>A0A5C8ZCP0_9ACTN</name>
<dbReference type="EMBL" id="VKAC01000008">
    <property type="protein sequence ID" value="TXR55567.1"/>
    <property type="molecule type" value="Genomic_DNA"/>
</dbReference>
<dbReference type="InterPro" id="IPR050418">
    <property type="entry name" value="D-iso_2-hydroxyacid_DH_PdxB"/>
</dbReference>
<proteinExistence type="inferred from homology"/>
<reference evidence="7 8" key="1">
    <citation type="submission" date="2019-07" db="EMBL/GenBank/DDBJ databases">
        <title>Quadrisphaera sp. strain DD2A genome sequencing and assembly.</title>
        <authorList>
            <person name="Kim I."/>
        </authorList>
    </citation>
    <scope>NUCLEOTIDE SEQUENCE [LARGE SCALE GENOMIC DNA]</scope>
    <source>
        <strain evidence="7 8">DD2A</strain>
    </source>
</reference>
<gene>
    <name evidence="7" type="ORF">FMM08_14870</name>
</gene>
<dbReference type="InterPro" id="IPR029753">
    <property type="entry name" value="D-isomer_DH_CS"/>
</dbReference>
<dbReference type="SUPFAM" id="SSF52283">
    <property type="entry name" value="Formate/glycerate dehydrogenase catalytic domain-like"/>
    <property type="match status" value="1"/>
</dbReference>
<dbReference type="InterPro" id="IPR036291">
    <property type="entry name" value="NAD(P)-bd_dom_sf"/>
</dbReference>
<dbReference type="PANTHER" id="PTHR43761:SF1">
    <property type="entry name" value="D-ISOMER SPECIFIC 2-HYDROXYACID DEHYDROGENASE CATALYTIC DOMAIN-CONTAINING PROTEIN-RELATED"/>
    <property type="match status" value="1"/>
</dbReference>
<dbReference type="SUPFAM" id="SSF51735">
    <property type="entry name" value="NAD(P)-binding Rossmann-fold domains"/>
    <property type="match status" value="1"/>
</dbReference>
<comment type="caution">
    <text evidence="7">The sequence shown here is derived from an EMBL/GenBank/DDBJ whole genome shotgun (WGS) entry which is preliminary data.</text>
</comment>
<dbReference type="InterPro" id="IPR006140">
    <property type="entry name" value="D-isomer_DH_NAD-bd"/>
</dbReference>
<dbReference type="RefSeq" id="WP_147927143.1">
    <property type="nucleotide sequence ID" value="NZ_VKAC01000008.1"/>
</dbReference>
<dbReference type="PROSITE" id="PS00671">
    <property type="entry name" value="D_2_HYDROXYACID_DH_3"/>
    <property type="match status" value="1"/>
</dbReference>
<dbReference type="CDD" id="cd05299">
    <property type="entry name" value="CtBP_dh"/>
    <property type="match status" value="1"/>
</dbReference>
<feature type="domain" description="D-isomer specific 2-hydroxyacid dehydrogenase catalytic" evidence="5">
    <location>
        <begin position="49"/>
        <end position="318"/>
    </location>
</feature>
<organism evidence="7 8">
    <name type="scientific">Quadrisphaera setariae</name>
    <dbReference type="NCBI Taxonomy" id="2593304"/>
    <lineage>
        <taxon>Bacteria</taxon>
        <taxon>Bacillati</taxon>
        <taxon>Actinomycetota</taxon>
        <taxon>Actinomycetes</taxon>
        <taxon>Kineosporiales</taxon>
        <taxon>Kineosporiaceae</taxon>
        <taxon>Quadrisphaera</taxon>
    </lineage>
</organism>
<evidence type="ECO:0000256" key="2">
    <source>
        <dbReference type="ARBA" id="ARBA00023002"/>
    </source>
</evidence>
<evidence type="ECO:0000256" key="4">
    <source>
        <dbReference type="RuleBase" id="RU003719"/>
    </source>
</evidence>
<dbReference type="Proteomes" id="UP000321234">
    <property type="component" value="Unassembled WGS sequence"/>
</dbReference>
<sequence>MSPAAPVAGERTVLVTDCDMGPADLERAVLEGAGWHLVEAACRTEDDVVAAARASGAEALLVQYAPVTRRVLEECPDVRVVVRYGVGLDVVDLEAAAELGVTALNVPDYGSREVADHATALLLSLLRGVPAWSAAAASGSWPARGDLPDPRELADCTVGLLGFGAIAQQVARRLRAFDVVVVASDPFVGAEVAATAGVELVEPAQLWARSTAVSVHVPLTPTTRGLVGAEQLDAMPRGGFLVNTARGGLVDRAALEAALASGQLAGAGLDVWWTEPADPGDPLLRDPRVLVTPHVAWMSTGSVGRLRTRAAERALEALGARQSRPTTRS</sequence>